<evidence type="ECO:0000256" key="4">
    <source>
        <dbReference type="SAM" id="MobiDB-lite"/>
    </source>
</evidence>
<dbReference type="InterPro" id="IPR011990">
    <property type="entry name" value="TPR-like_helical_dom_sf"/>
</dbReference>
<dbReference type="InterPro" id="IPR002885">
    <property type="entry name" value="PPR_rpt"/>
</dbReference>
<comment type="similarity">
    <text evidence="1">Belongs to the PPR family. P subfamily.</text>
</comment>
<dbReference type="Pfam" id="PF01535">
    <property type="entry name" value="PPR"/>
    <property type="match status" value="2"/>
</dbReference>
<organism evidence="7 8">
    <name type="scientific">Salix purpurea</name>
    <name type="common">Purple osier willow</name>
    <dbReference type="NCBI Taxonomy" id="77065"/>
    <lineage>
        <taxon>Eukaryota</taxon>
        <taxon>Viridiplantae</taxon>
        <taxon>Streptophyta</taxon>
        <taxon>Embryophyta</taxon>
        <taxon>Tracheophyta</taxon>
        <taxon>Spermatophyta</taxon>
        <taxon>Magnoliopsida</taxon>
        <taxon>eudicotyledons</taxon>
        <taxon>Gunneridae</taxon>
        <taxon>Pentapetalae</taxon>
        <taxon>rosids</taxon>
        <taxon>fabids</taxon>
        <taxon>Malpighiales</taxon>
        <taxon>Salicaceae</taxon>
        <taxon>Saliceae</taxon>
        <taxon>Salix</taxon>
    </lineage>
</organism>
<evidence type="ECO:0000256" key="5">
    <source>
        <dbReference type="SAM" id="SignalP"/>
    </source>
</evidence>
<dbReference type="InterPro" id="IPR033443">
    <property type="entry name" value="PROP1-like_PPR_dom"/>
</dbReference>
<feature type="repeat" description="PPR" evidence="3">
    <location>
        <begin position="841"/>
        <end position="875"/>
    </location>
</feature>
<evidence type="ECO:0000256" key="2">
    <source>
        <dbReference type="ARBA" id="ARBA00022737"/>
    </source>
</evidence>
<feature type="repeat" description="PPR" evidence="3">
    <location>
        <begin position="911"/>
        <end position="945"/>
    </location>
</feature>
<dbReference type="NCBIfam" id="TIGR00756">
    <property type="entry name" value="PPR"/>
    <property type="match status" value="9"/>
</dbReference>
<keyword evidence="8" id="KW-1185">Reference proteome</keyword>
<evidence type="ECO:0000256" key="3">
    <source>
        <dbReference type="PROSITE-ProRule" id="PRU00708"/>
    </source>
</evidence>
<feature type="repeat" description="PPR" evidence="3">
    <location>
        <begin position="946"/>
        <end position="980"/>
    </location>
</feature>
<dbReference type="PROSITE" id="PS51375">
    <property type="entry name" value="PPR"/>
    <property type="match status" value="10"/>
</dbReference>
<dbReference type="AlphaFoldDB" id="A0A9Q0TWS8"/>
<protein>
    <submittedName>
        <fullName evidence="7">PENTATRICOPEPTIDE REPEAT-CONTAINING PROTEIN 1 MITOCHONDRIAL</fullName>
    </submittedName>
</protein>
<dbReference type="Pfam" id="PF13041">
    <property type="entry name" value="PPR_2"/>
    <property type="match status" value="4"/>
</dbReference>
<feature type="repeat" description="PPR" evidence="3">
    <location>
        <begin position="305"/>
        <end position="339"/>
    </location>
</feature>
<sequence length="1120" mass="125804">MAATLHLSTLIFATPASVALSNQNELKTLTKHRSSPSGSFKKYKTMIELKQLHCQITKNGLNHHPLSLTNLISSCTEIGTFESLEYAEKALELFIEDNGIMGTHYIFNSLIRGYSACGLGYKAIVVFRHLMCIGVVPDNFTFPLVLSACTKSAALSEGFQVHGAIVKMGFERDMFVENSLIHFYGECGEIDCMRRVFDKMSERNVVSWTSLIGGYAKWGCYKEAVSLFFEMVEVGIRPNSVTMVGVISACAKLQDLQLGEQVCACIGELQLKVNAVMVNALVEMYMKCGATDKARKIFDECVDKNLVLYNTIMSNYVRQGLAREALAILDEMMQHGPRPDRITMLSAVSACSDLDDVSCGKWCHGYVFEEWIRRLGQCFVRNGDMESAWKIFSVMPDSDLVSWNTMIGALVQESMFKEAIELFRVMQSKGITADRVTMTGVASACGYLGALDLAKCGDSRSAMQVFNGMVERDVSAWTAAIAYAAERISKLEPERTGIQETMEHPTESAQSRDVLHNCGEMESTKKNSAAVGGYKINIGPNIYTIHRVGPISYGPSVLLYKERPAFSYITHPDFRGGEMQSKLQILQLFKKSVAPMPHQINRLLVKHLSTITQFPLTHDSSFSPESPSRLTRGPKLSDPENGNFVISPLANWVDSPTLENFKSISTESVTGRDNDKVKGILKRHFPSEDAVVKALDESGVSATNDLVSQLLERFSNQWITAFGVFIWAKNQTGYVHTPQLYDLVVDILGKCKKFGIMWKVVNEMNELNGHVSLSTMSIVVRRLASSGMYKDAVDVFRGLEKYRVNKDTVALNMVMHALAKQGGAKDAYSMFLEFKDSITLDSHSFNILIHGYCEARMLDDARKTMEEMEKQGFRPDASSYTCFIKAYCKQKDFRNVEVILNEMGEKGCKPDVIAYSIYIRALGKARKINEALEVYENMNKNSCKLDAKFYSTLIYVLGRSGRLNDAWHVFEDMENQGVSRDLWTYNSMIYHACANRQGNSALKLLERMEDNSCKPDLETYQPLLKMCCKMKDMKVLQFLLSHMFNNNISIDLSTYALLIRELTESGNLEHACFFFQDAVLNGMVPKDRTYEVLLKELGQNNMAEMKGEIEKLMVQAKEQI</sequence>
<feature type="signal peptide" evidence="5">
    <location>
        <begin position="1"/>
        <end position="21"/>
    </location>
</feature>
<keyword evidence="2" id="KW-0677">Repeat</keyword>
<feature type="compositionally biased region" description="Polar residues" evidence="4">
    <location>
        <begin position="619"/>
        <end position="629"/>
    </location>
</feature>
<comment type="caution">
    <text evidence="7">The sequence shown here is derived from an EMBL/GenBank/DDBJ whole genome shotgun (WGS) entry which is preliminary data.</text>
</comment>
<feature type="repeat" description="PPR" evidence="3">
    <location>
        <begin position="1051"/>
        <end position="1085"/>
    </location>
</feature>
<reference evidence="7" key="1">
    <citation type="submission" date="2022-11" db="EMBL/GenBank/DDBJ databases">
        <authorList>
            <person name="Hyden B.L."/>
            <person name="Feng K."/>
            <person name="Yates T."/>
            <person name="Jawdy S."/>
            <person name="Smart L.B."/>
            <person name="Muchero W."/>
        </authorList>
    </citation>
    <scope>NUCLEOTIDE SEQUENCE</scope>
    <source>
        <tissue evidence="7">Shoot tip</tissue>
    </source>
</reference>
<feature type="repeat" description="PPR" evidence="3">
    <location>
        <begin position="399"/>
        <end position="433"/>
    </location>
</feature>
<feature type="domain" description="PROP1-like PPR" evidence="6">
    <location>
        <begin position="926"/>
        <end position="1069"/>
    </location>
</feature>
<dbReference type="PANTHER" id="PTHR47447:SF28">
    <property type="entry name" value="PENTACOTRIPEPTIDE-REPEAT REGION OF PRORP DOMAIN-CONTAINING PROTEIN"/>
    <property type="match status" value="1"/>
</dbReference>
<dbReference type="PANTHER" id="PTHR47447">
    <property type="entry name" value="OS03G0856100 PROTEIN"/>
    <property type="match status" value="1"/>
</dbReference>
<name>A0A9Q0TWS8_SALPP</name>
<feature type="repeat" description="PPR" evidence="3">
    <location>
        <begin position="103"/>
        <end position="137"/>
    </location>
</feature>
<feature type="repeat" description="PPR" evidence="3">
    <location>
        <begin position="876"/>
        <end position="910"/>
    </location>
</feature>
<dbReference type="EMBL" id="JAPFFK010000014">
    <property type="protein sequence ID" value="KAJ6719140.1"/>
    <property type="molecule type" value="Genomic_DNA"/>
</dbReference>
<accession>A0A9Q0TWS8</accession>
<dbReference type="Gene3D" id="1.25.40.10">
    <property type="entry name" value="Tetratricopeptide repeat domain"/>
    <property type="match status" value="7"/>
</dbReference>
<dbReference type="Proteomes" id="UP001151532">
    <property type="component" value="Chromosome 10"/>
</dbReference>
<keyword evidence="5" id="KW-0732">Signal</keyword>
<dbReference type="FunFam" id="1.25.40.10:FF:000968">
    <property type="entry name" value="Pentatricopeptide repeat-containing protein, mitochondrial"/>
    <property type="match status" value="1"/>
</dbReference>
<dbReference type="Pfam" id="PF17177">
    <property type="entry name" value="PPR_long"/>
    <property type="match status" value="1"/>
</dbReference>
<reference evidence="7" key="2">
    <citation type="journal article" date="2023" name="Int. J. Mol. Sci.">
        <title>De Novo Assembly and Annotation of 11 Diverse Shrub Willow (Salix) Genomes Reveals Novel Gene Organization in Sex-Linked Regions.</title>
        <authorList>
            <person name="Hyden B."/>
            <person name="Feng K."/>
            <person name="Yates T.B."/>
            <person name="Jawdy S."/>
            <person name="Cereghino C."/>
            <person name="Smart L.B."/>
            <person name="Muchero W."/>
        </authorList>
    </citation>
    <scope>NUCLEOTIDE SEQUENCE</scope>
    <source>
        <tissue evidence="7">Shoot tip</tissue>
    </source>
</reference>
<dbReference type="FunFam" id="1.25.40.10:FF:000436">
    <property type="entry name" value="Pentatricopeptide repeat-containing protein At5g39350 family"/>
    <property type="match status" value="1"/>
</dbReference>
<feature type="region of interest" description="Disordered" evidence="4">
    <location>
        <begin position="619"/>
        <end position="639"/>
    </location>
</feature>
<proteinExistence type="inferred from homology"/>
<feature type="repeat" description="PPR" evidence="3">
    <location>
        <begin position="981"/>
        <end position="1015"/>
    </location>
</feature>
<gene>
    <name evidence="7" type="ORF">OIU79_006909</name>
</gene>
<evidence type="ECO:0000256" key="1">
    <source>
        <dbReference type="ARBA" id="ARBA00007626"/>
    </source>
</evidence>
<feature type="chain" id="PRO_5040514533" evidence="5">
    <location>
        <begin position="22"/>
        <end position="1120"/>
    </location>
</feature>
<evidence type="ECO:0000313" key="8">
    <source>
        <dbReference type="Proteomes" id="UP001151532"/>
    </source>
</evidence>
<dbReference type="OrthoDB" id="185373at2759"/>
<evidence type="ECO:0000259" key="6">
    <source>
        <dbReference type="Pfam" id="PF17177"/>
    </source>
</evidence>
<feature type="repeat" description="PPR" evidence="3">
    <location>
        <begin position="204"/>
        <end position="238"/>
    </location>
</feature>
<evidence type="ECO:0000313" key="7">
    <source>
        <dbReference type="EMBL" id="KAJ6719140.1"/>
    </source>
</evidence>